<gene>
    <name evidence="2" type="ORF">COV95_01095</name>
</gene>
<evidence type="ECO:0000313" key="2">
    <source>
        <dbReference type="EMBL" id="PIQ66999.1"/>
    </source>
</evidence>
<name>A0A2H0K6X2_9BACT</name>
<evidence type="ECO:0000256" key="1">
    <source>
        <dbReference type="SAM" id="Phobius"/>
    </source>
</evidence>
<keyword evidence="1" id="KW-1133">Transmembrane helix</keyword>
<feature type="transmembrane region" description="Helical" evidence="1">
    <location>
        <begin position="46"/>
        <end position="66"/>
    </location>
</feature>
<dbReference type="AlphaFoldDB" id="A0A2H0K6X2"/>
<protein>
    <submittedName>
        <fullName evidence="2">Uncharacterized protein</fullName>
    </submittedName>
</protein>
<comment type="caution">
    <text evidence="2">The sequence shown here is derived from an EMBL/GenBank/DDBJ whole genome shotgun (WGS) entry which is preliminary data.</text>
</comment>
<dbReference type="Proteomes" id="UP000229834">
    <property type="component" value="Unassembled WGS sequence"/>
</dbReference>
<feature type="transmembrane region" description="Helical" evidence="1">
    <location>
        <begin position="7"/>
        <end position="34"/>
    </location>
</feature>
<organism evidence="2 3">
    <name type="scientific">Candidatus Zambryskibacteria bacterium CG11_big_fil_rev_8_21_14_0_20_40_24</name>
    <dbReference type="NCBI Taxonomy" id="1975116"/>
    <lineage>
        <taxon>Bacteria</taxon>
        <taxon>Candidatus Zambryskiibacteriota</taxon>
    </lineage>
</organism>
<keyword evidence="1" id="KW-0812">Transmembrane</keyword>
<evidence type="ECO:0000313" key="3">
    <source>
        <dbReference type="Proteomes" id="UP000229834"/>
    </source>
</evidence>
<dbReference type="EMBL" id="PCVC01000035">
    <property type="protein sequence ID" value="PIQ66999.1"/>
    <property type="molecule type" value="Genomic_DNA"/>
</dbReference>
<reference evidence="2 3" key="1">
    <citation type="submission" date="2017-09" db="EMBL/GenBank/DDBJ databases">
        <title>Depth-based differentiation of microbial function through sediment-hosted aquifers and enrichment of novel symbionts in the deep terrestrial subsurface.</title>
        <authorList>
            <person name="Probst A.J."/>
            <person name="Ladd B."/>
            <person name="Jarett J.K."/>
            <person name="Geller-Mcgrath D.E."/>
            <person name="Sieber C.M."/>
            <person name="Emerson J.B."/>
            <person name="Anantharaman K."/>
            <person name="Thomas B.C."/>
            <person name="Malmstrom R."/>
            <person name="Stieglmeier M."/>
            <person name="Klingl A."/>
            <person name="Woyke T."/>
            <person name="Ryan C.M."/>
            <person name="Banfield J.F."/>
        </authorList>
    </citation>
    <scope>NUCLEOTIDE SEQUENCE [LARGE SCALE GENOMIC DNA]</scope>
    <source>
        <strain evidence="2">CG11_big_fil_rev_8_21_14_0_20_40_24</strain>
    </source>
</reference>
<proteinExistence type="predicted"/>
<keyword evidence="1" id="KW-0472">Membrane</keyword>
<sequence length="71" mass="8023">MSRESKLALWVLGGTGFCLLALFVVVGLGVSHIIQMKGLFLWVSRTLLVLMMSGAVFSMFYLPWVFRRKRG</sequence>
<accession>A0A2H0K6X2</accession>